<dbReference type="GO" id="GO:0008270">
    <property type="term" value="F:zinc ion binding"/>
    <property type="evidence" value="ECO:0007669"/>
    <property type="project" value="UniProtKB-KW"/>
</dbReference>
<dbReference type="EMBL" id="BTSY01000001">
    <property type="protein sequence ID" value="GMT10005.1"/>
    <property type="molecule type" value="Genomic_DNA"/>
</dbReference>
<name>A0AAV5UWQ1_9BILA</name>
<sequence length="285" mass="31910">SLNFSHATIATRPHSLMEEAEREEPSFLLSIVDAYADLCDYLLTSVVNSAATVTMSLNSILANAATAFINLLWIPVRLINFLLTIASYLFFILTIPARICFNAASSFPILTLLFVLTSLFFLYLIKRLTQQNIVQWTLYTAIPYLASIAFTVLGIFVPQVNTFVNIINHLSHPIQWLLDIIATIRRRAGSINRTVNLLSPRRNDPMTPAGSVRRSSRLSISSNSSSPSSSSLDCVVCLSNRKDILFRPCNHMAVCKDCLPSLMDEIEPLCPLCRSLIESHFQVYY</sequence>
<dbReference type="PROSITE" id="PS50089">
    <property type="entry name" value="ZF_RING_2"/>
    <property type="match status" value="1"/>
</dbReference>
<keyword evidence="8" id="KW-1185">Reference proteome</keyword>
<evidence type="ECO:0000256" key="4">
    <source>
        <dbReference type="SAM" id="MobiDB-lite"/>
    </source>
</evidence>
<dbReference type="Gene3D" id="3.30.40.10">
    <property type="entry name" value="Zinc/RING finger domain, C3HC4 (zinc finger)"/>
    <property type="match status" value="1"/>
</dbReference>
<evidence type="ECO:0000256" key="2">
    <source>
        <dbReference type="ARBA" id="ARBA00022833"/>
    </source>
</evidence>
<dbReference type="AlphaFoldDB" id="A0AAV5UWQ1"/>
<evidence type="ECO:0000313" key="8">
    <source>
        <dbReference type="Proteomes" id="UP001432322"/>
    </source>
</evidence>
<reference evidence="7" key="1">
    <citation type="submission" date="2023-10" db="EMBL/GenBank/DDBJ databases">
        <title>Genome assembly of Pristionchus species.</title>
        <authorList>
            <person name="Yoshida K."/>
            <person name="Sommer R.J."/>
        </authorList>
    </citation>
    <scope>NUCLEOTIDE SEQUENCE</scope>
    <source>
        <strain evidence="7">RS5133</strain>
    </source>
</reference>
<feature type="transmembrane region" description="Helical" evidence="5">
    <location>
        <begin position="136"/>
        <end position="157"/>
    </location>
</feature>
<accession>A0AAV5UWQ1</accession>
<feature type="domain" description="RING-type" evidence="6">
    <location>
        <begin position="234"/>
        <end position="274"/>
    </location>
</feature>
<feature type="transmembrane region" description="Helical" evidence="5">
    <location>
        <begin position="105"/>
        <end position="124"/>
    </location>
</feature>
<dbReference type="GO" id="GO:0061630">
    <property type="term" value="F:ubiquitin protein ligase activity"/>
    <property type="evidence" value="ECO:0007669"/>
    <property type="project" value="TreeGrafter"/>
</dbReference>
<dbReference type="InterPro" id="IPR013083">
    <property type="entry name" value="Znf_RING/FYVE/PHD"/>
</dbReference>
<evidence type="ECO:0000259" key="6">
    <source>
        <dbReference type="PROSITE" id="PS50089"/>
    </source>
</evidence>
<feature type="compositionally biased region" description="Low complexity" evidence="4">
    <location>
        <begin position="211"/>
        <end position="232"/>
    </location>
</feature>
<proteinExistence type="predicted"/>
<evidence type="ECO:0000313" key="7">
    <source>
        <dbReference type="EMBL" id="GMT10005.1"/>
    </source>
</evidence>
<feature type="non-terminal residue" evidence="7">
    <location>
        <position position="1"/>
    </location>
</feature>
<dbReference type="GO" id="GO:0016567">
    <property type="term" value="P:protein ubiquitination"/>
    <property type="evidence" value="ECO:0007669"/>
    <property type="project" value="TreeGrafter"/>
</dbReference>
<dbReference type="PANTHER" id="PTHR22696:SF1">
    <property type="entry name" value="E3 UBIQUITIN-PROTEIN LIGASE RNF26"/>
    <property type="match status" value="1"/>
</dbReference>
<organism evidence="7 8">
    <name type="scientific">Pristionchus fissidentatus</name>
    <dbReference type="NCBI Taxonomy" id="1538716"/>
    <lineage>
        <taxon>Eukaryota</taxon>
        <taxon>Metazoa</taxon>
        <taxon>Ecdysozoa</taxon>
        <taxon>Nematoda</taxon>
        <taxon>Chromadorea</taxon>
        <taxon>Rhabditida</taxon>
        <taxon>Rhabditina</taxon>
        <taxon>Diplogasteromorpha</taxon>
        <taxon>Diplogasteroidea</taxon>
        <taxon>Neodiplogasteridae</taxon>
        <taxon>Pristionchus</taxon>
    </lineage>
</organism>
<keyword evidence="1 3" id="KW-0479">Metal-binding</keyword>
<dbReference type="PANTHER" id="PTHR22696">
    <property type="entry name" value="E3 UBIQUITIN-PROTEIN LIGASE RNF26"/>
    <property type="match status" value="1"/>
</dbReference>
<keyword evidence="5" id="KW-0812">Transmembrane</keyword>
<keyword evidence="2" id="KW-0862">Zinc</keyword>
<gene>
    <name evidence="7" type="ORF">PFISCL1PPCAC_1302</name>
</gene>
<evidence type="ECO:0000256" key="5">
    <source>
        <dbReference type="SAM" id="Phobius"/>
    </source>
</evidence>
<dbReference type="InterPro" id="IPR001841">
    <property type="entry name" value="Znf_RING"/>
</dbReference>
<feature type="region of interest" description="Disordered" evidence="4">
    <location>
        <begin position="201"/>
        <end position="232"/>
    </location>
</feature>
<keyword evidence="5" id="KW-1133">Transmembrane helix</keyword>
<keyword evidence="1 3" id="KW-0863">Zinc-finger</keyword>
<evidence type="ECO:0000256" key="1">
    <source>
        <dbReference type="ARBA" id="ARBA00022771"/>
    </source>
</evidence>
<dbReference type="SMART" id="SM00184">
    <property type="entry name" value="RING"/>
    <property type="match status" value="1"/>
</dbReference>
<dbReference type="Pfam" id="PF13920">
    <property type="entry name" value="zf-C3HC4_3"/>
    <property type="match status" value="1"/>
</dbReference>
<dbReference type="Proteomes" id="UP001432322">
    <property type="component" value="Unassembled WGS sequence"/>
</dbReference>
<dbReference type="GO" id="GO:0006511">
    <property type="term" value="P:ubiquitin-dependent protein catabolic process"/>
    <property type="evidence" value="ECO:0007669"/>
    <property type="project" value="TreeGrafter"/>
</dbReference>
<protein>
    <recommendedName>
        <fullName evidence="6">RING-type domain-containing protein</fullName>
    </recommendedName>
</protein>
<evidence type="ECO:0000256" key="3">
    <source>
        <dbReference type="PROSITE-ProRule" id="PRU00175"/>
    </source>
</evidence>
<feature type="transmembrane region" description="Helical" evidence="5">
    <location>
        <begin position="81"/>
        <end position="99"/>
    </location>
</feature>
<keyword evidence="5" id="KW-0472">Membrane</keyword>
<feature type="transmembrane region" description="Helical" evidence="5">
    <location>
        <begin position="50"/>
        <end position="74"/>
    </location>
</feature>
<dbReference type="SUPFAM" id="SSF57850">
    <property type="entry name" value="RING/U-box"/>
    <property type="match status" value="1"/>
</dbReference>
<comment type="caution">
    <text evidence="7">The sequence shown here is derived from an EMBL/GenBank/DDBJ whole genome shotgun (WGS) entry which is preliminary data.</text>
</comment>